<protein>
    <submittedName>
        <fullName evidence="1">Uncharacterized protein</fullName>
    </submittedName>
</protein>
<evidence type="ECO:0000313" key="1">
    <source>
        <dbReference type="EMBL" id="CZF81839.1"/>
    </source>
</evidence>
<dbReference type="Proteomes" id="UP000071641">
    <property type="component" value="Unassembled WGS sequence"/>
</dbReference>
<reference evidence="2" key="1">
    <citation type="submission" date="2016-02" db="EMBL/GenBank/DDBJ databases">
        <authorList>
            <person name="Rodrigo-Torres Lidia"/>
            <person name="Arahal R.David."/>
        </authorList>
    </citation>
    <scope>NUCLEOTIDE SEQUENCE [LARGE SCALE GENOMIC DNA]</scope>
    <source>
        <strain evidence="2">CECT 9029</strain>
    </source>
</reference>
<dbReference type="AlphaFoldDB" id="A0A128F4Y9"/>
<dbReference type="RefSeq" id="WP_062664020.1">
    <property type="nucleotide sequence ID" value="NZ_FIZX01000002.1"/>
</dbReference>
<sequence length="94" mass="11127">MAISRFLTKMHDSLTGTLNNMVEFRERMWIVNVREAEKSSESFVISEDNFREPMEWMIDQNYSSEMLERLESLKLSESIRFTVGGAEHCLFRVK</sequence>
<gene>
    <name evidence="1" type="ORF">GCE9029_02860</name>
</gene>
<accession>A0A128F4Y9</accession>
<organism evidence="1 2">
    <name type="scientific">Grimontia celer</name>
    <dbReference type="NCBI Taxonomy" id="1796497"/>
    <lineage>
        <taxon>Bacteria</taxon>
        <taxon>Pseudomonadati</taxon>
        <taxon>Pseudomonadota</taxon>
        <taxon>Gammaproteobacteria</taxon>
        <taxon>Vibrionales</taxon>
        <taxon>Vibrionaceae</taxon>
        <taxon>Grimontia</taxon>
    </lineage>
</organism>
<dbReference type="OrthoDB" id="6215270at2"/>
<keyword evidence="2" id="KW-1185">Reference proteome</keyword>
<name>A0A128F4Y9_9GAMM</name>
<evidence type="ECO:0000313" key="2">
    <source>
        <dbReference type="Proteomes" id="UP000071641"/>
    </source>
</evidence>
<proteinExistence type="predicted"/>
<dbReference type="EMBL" id="FIZX01000002">
    <property type="protein sequence ID" value="CZF81839.1"/>
    <property type="molecule type" value="Genomic_DNA"/>
</dbReference>